<evidence type="ECO:0000313" key="4">
    <source>
        <dbReference type="Proteomes" id="UP001456524"/>
    </source>
</evidence>
<dbReference type="SUPFAM" id="SSF52540">
    <property type="entry name" value="P-loop containing nucleoside triphosphate hydrolases"/>
    <property type="match status" value="1"/>
</dbReference>
<evidence type="ECO:0000313" key="3">
    <source>
        <dbReference type="EMBL" id="KAK8153615.1"/>
    </source>
</evidence>
<sequence>MALSAWPMNPSDGQQSKFINFLRGNDTMFWISGKPGAGKSTLMKFLFEHSALHTHLDAWSGGEKCVTAAFFFLKRGRHLQRSLEGLLRSLLHQLLKQVPETLPILQRYKEHSEPWTVYELKRAFIECVQTIPRVFLCIDGLDEYVSTRDASVQAHFAEDRDDNHLDIIRFIQKFKENNPRLKLCVSSRQHDKFASAFKDTQRLKLHELTKDDILALIDNYFDTIGEDRWRFTIHSENGSQALERWNNPSQIWVAMSPRDVLREEVSENSSGVFLWVELVVGRLEKLIERTKSTLTELVEYLRKSRGELDDLFDDMYDEILEEDREEGLIYIQMIRENIRVNSKLACGSYPTLSERLAPNQHFSKKFGELSDENLRDLKDRQAIRLEK</sequence>
<feature type="domain" description="Nephrocystin 3-like N-terminal" evidence="2">
    <location>
        <begin position="15"/>
        <end position="188"/>
    </location>
</feature>
<keyword evidence="1" id="KW-0677">Repeat</keyword>
<dbReference type="InterPro" id="IPR056884">
    <property type="entry name" value="NPHP3-like_N"/>
</dbReference>
<evidence type="ECO:0000259" key="2">
    <source>
        <dbReference type="Pfam" id="PF24883"/>
    </source>
</evidence>
<dbReference type="EMBL" id="JBBWUH010000012">
    <property type="protein sequence ID" value="KAK8153615.1"/>
    <property type="molecule type" value="Genomic_DNA"/>
</dbReference>
<keyword evidence="4" id="KW-1185">Reference proteome</keyword>
<name>A0ABR1XGB7_9PEZI</name>
<dbReference type="PANTHER" id="PTHR10039:SF5">
    <property type="entry name" value="NACHT DOMAIN-CONTAINING PROTEIN"/>
    <property type="match status" value="1"/>
</dbReference>
<organism evidence="3 4">
    <name type="scientific">Phyllosticta citrichinensis</name>
    <dbReference type="NCBI Taxonomy" id="1130410"/>
    <lineage>
        <taxon>Eukaryota</taxon>
        <taxon>Fungi</taxon>
        <taxon>Dikarya</taxon>
        <taxon>Ascomycota</taxon>
        <taxon>Pezizomycotina</taxon>
        <taxon>Dothideomycetes</taxon>
        <taxon>Dothideomycetes incertae sedis</taxon>
        <taxon>Botryosphaeriales</taxon>
        <taxon>Phyllostictaceae</taxon>
        <taxon>Phyllosticta</taxon>
    </lineage>
</organism>
<dbReference type="Pfam" id="PF24883">
    <property type="entry name" value="NPHP3_N"/>
    <property type="match status" value="1"/>
</dbReference>
<proteinExistence type="predicted"/>
<accession>A0ABR1XGB7</accession>
<dbReference type="InterPro" id="IPR027417">
    <property type="entry name" value="P-loop_NTPase"/>
</dbReference>
<dbReference type="Gene3D" id="3.40.50.300">
    <property type="entry name" value="P-loop containing nucleotide triphosphate hydrolases"/>
    <property type="match status" value="1"/>
</dbReference>
<comment type="caution">
    <text evidence="3">The sequence shown here is derived from an EMBL/GenBank/DDBJ whole genome shotgun (WGS) entry which is preliminary data.</text>
</comment>
<dbReference type="Proteomes" id="UP001456524">
    <property type="component" value="Unassembled WGS sequence"/>
</dbReference>
<dbReference type="PANTHER" id="PTHR10039">
    <property type="entry name" value="AMELOGENIN"/>
    <property type="match status" value="1"/>
</dbReference>
<reference evidence="3 4" key="1">
    <citation type="journal article" date="2022" name="G3 (Bethesda)">
        <title>Enemy or ally: a genomic approach to elucidate the lifestyle of Phyllosticta citrichinaensis.</title>
        <authorList>
            <person name="Buijs V.A."/>
            <person name="Groenewald J.Z."/>
            <person name="Haridas S."/>
            <person name="LaButti K.M."/>
            <person name="Lipzen A."/>
            <person name="Martin F.M."/>
            <person name="Barry K."/>
            <person name="Grigoriev I.V."/>
            <person name="Crous P.W."/>
            <person name="Seidl M.F."/>
        </authorList>
    </citation>
    <scope>NUCLEOTIDE SEQUENCE [LARGE SCALE GENOMIC DNA]</scope>
    <source>
        <strain evidence="3 4">CBS 129764</strain>
    </source>
</reference>
<protein>
    <recommendedName>
        <fullName evidence="2">Nephrocystin 3-like N-terminal domain-containing protein</fullName>
    </recommendedName>
</protein>
<evidence type="ECO:0000256" key="1">
    <source>
        <dbReference type="ARBA" id="ARBA00022737"/>
    </source>
</evidence>
<gene>
    <name evidence="3" type="ORF">IWX90DRAFT_69412</name>
</gene>